<proteinExistence type="predicted"/>
<dbReference type="STRING" id="211114.SAMN04489726_7949"/>
<dbReference type="eggNOG" id="ENOG5034ARN">
    <property type="taxonomic scope" value="Bacteria"/>
</dbReference>
<evidence type="ECO:0000313" key="2">
    <source>
        <dbReference type="Proteomes" id="UP000183376"/>
    </source>
</evidence>
<organism evidence="1 2">
    <name type="scientific">Allokutzneria albata</name>
    <name type="common">Kibdelosporangium albatum</name>
    <dbReference type="NCBI Taxonomy" id="211114"/>
    <lineage>
        <taxon>Bacteria</taxon>
        <taxon>Bacillati</taxon>
        <taxon>Actinomycetota</taxon>
        <taxon>Actinomycetes</taxon>
        <taxon>Pseudonocardiales</taxon>
        <taxon>Pseudonocardiaceae</taxon>
        <taxon>Allokutzneria</taxon>
    </lineage>
</organism>
<dbReference type="AlphaFoldDB" id="A0A1H0DRQ8"/>
<dbReference type="Proteomes" id="UP000183376">
    <property type="component" value="Chromosome I"/>
</dbReference>
<evidence type="ECO:0008006" key="3">
    <source>
        <dbReference type="Google" id="ProtNLM"/>
    </source>
</evidence>
<protein>
    <recommendedName>
        <fullName evidence="3">PknH-like extracellular domain-containing protein</fullName>
    </recommendedName>
</protein>
<name>A0A1H0DRQ8_ALLAB</name>
<reference evidence="1 2" key="1">
    <citation type="submission" date="2016-10" db="EMBL/GenBank/DDBJ databases">
        <authorList>
            <person name="de Groot N.N."/>
        </authorList>
    </citation>
    <scope>NUCLEOTIDE SEQUENCE [LARGE SCALE GENOMIC DNA]</scope>
    <source>
        <strain evidence="1 2">DSM 44149</strain>
    </source>
</reference>
<dbReference type="EMBL" id="LT629701">
    <property type="protein sequence ID" value="SDN72758.1"/>
    <property type="molecule type" value="Genomic_DNA"/>
</dbReference>
<evidence type="ECO:0000313" key="1">
    <source>
        <dbReference type="EMBL" id="SDN72758.1"/>
    </source>
</evidence>
<gene>
    <name evidence="1" type="ORF">SAMN04489726_7949</name>
</gene>
<keyword evidence="2" id="KW-1185">Reference proteome</keyword>
<accession>A0A1H0DRQ8</accession>
<sequence length="198" mass="20580">MAVAVAGALAIGGSGIGAGGASSLGSVAESAALRNISAKKADGTKAAKSGNAQQTWRRMGLRELKKAAKSDANCVLNSFGDIREFFVRTPCKSLERRIFAIGDDAGNAAVVSVAWVRFSTRHQAESFETLHKIHGNGDITPLAGSLLGMAGIRFTANHYGSRRNGTTITIAEAESAKGNVHGEALKVLADVSSYLPRP</sequence>